<dbReference type="Gene3D" id="3.30.565.10">
    <property type="entry name" value="Histidine kinase-like ATPase, C-terminal domain"/>
    <property type="match status" value="1"/>
</dbReference>
<keyword evidence="12 15" id="KW-1133">Transmembrane helix</keyword>
<dbReference type="Pfam" id="PF02518">
    <property type="entry name" value="HATPase_c"/>
    <property type="match status" value="1"/>
</dbReference>
<dbReference type="GO" id="GO:0005886">
    <property type="term" value="C:plasma membrane"/>
    <property type="evidence" value="ECO:0007669"/>
    <property type="project" value="UniProtKB-SubCell"/>
</dbReference>
<keyword evidence="8 15" id="KW-0812">Transmembrane</keyword>
<feature type="transmembrane region" description="Helical" evidence="15">
    <location>
        <begin position="161"/>
        <end position="180"/>
    </location>
</feature>
<comment type="caution">
    <text evidence="18">The sequence shown here is derived from an EMBL/GenBank/DDBJ whole genome shotgun (WGS) entry which is preliminary data.</text>
</comment>
<dbReference type="SUPFAM" id="SSF47384">
    <property type="entry name" value="Homodimeric domain of signal transducing histidine kinase"/>
    <property type="match status" value="1"/>
</dbReference>
<dbReference type="PROSITE" id="PS50885">
    <property type="entry name" value="HAMP"/>
    <property type="match status" value="1"/>
</dbReference>
<proteinExistence type="predicted"/>
<dbReference type="Gene3D" id="1.10.287.130">
    <property type="match status" value="1"/>
</dbReference>
<name>A0A2V1P6Q1_9RHOB</name>
<keyword evidence="14 15" id="KW-0472">Membrane</keyword>
<dbReference type="Proteomes" id="UP000245293">
    <property type="component" value="Unassembled WGS sequence"/>
</dbReference>
<dbReference type="PANTHER" id="PTHR44936:SF5">
    <property type="entry name" value="SENSOR HISTIDINE KINASE ENVZ"/>
    <property type="match status" value="1"/>
</dbReference>
<evidence type="ECO:0000256" key="1">
    <source>
        <dbReference type="ARBA" id="ARBA00000085"/>
    </source>
</evidence>
<dbReference type="SMART" id="SM00388">
    <property type="entry name" value="HisKA"/>
    <property type="match status" value="1"/>
</dbReference>
<dbReference type="Pfam" id="PF00512">
    <property type="entry name" value="HisKA"/>
    <property type="match status" value="1"/>
</dbReference>
<comment type="catalytic activity">
    <reaction evidence="1">
        <text>ATP + protein L-histidine = ADP + protein N-phospho-L-histidine.</text>
        <dbReference type="EC" id="2.7.13.3"/>
    </reaction>
</comment>
<dbReference type="EMBL" id="QETF01000002">
    <property type="protein sequence ID" value="PWG18179.1"/>
    <property type="molecule type" value="Genomic_DNA"/>
</dbReference>
<keyword evidence="5" id="KW-0997">Cell inner membrane</keyword>
<dbReference type="InterPro" id="IPR003660">
    <property type="entry name" value="HAMP_dom"/>
</dbReference>
<evidence type="ECO:0000256" key="4">
    <source>
        <dbReference type="ARBA" id="ARBA00022475"/>
    </source>
</evidence>
<dbReference type="PROSITE" id="PS50109">
    <property type="entry name" value="HIS_KIN"/>
    <property type="match status" value="1"/>
</dbReference>
<evidence type="ECO:0000256" key="8">
    <source>
        <dbReference type="ARBA" id="ARBA00022692"/>
    </source>
</evidence>
<evidence type="ECO:0000256" key="3">
    <source>
        <dbReference type="ARBA" id="ARBA00012438"/>
    </source>
</evidence>
<evidence type="ECO:0000256" key="12">
    <source>
        <dbReference type="ARBA" id="ARBA00022989"/>
    </source>
</evidence>
<evidence type="ECO:0000259" key="17">
    <source>
        <dbReference type="PROSITE" id="PS50885"/>
    </source>
</evidence>
<evidence type="ECO:0000256" key="5">
    <source>
        <dbReference type="ARBA" id="ARBA00022519"/>
    </source>
</evidence>
<dbReference type="GO" id="GO:0005524">
    <property type="term" value="F:ATP binding"/>
    <property type="evidence" value="ECO:0007669"/>
    <property type="project" value="UniProtKB-KW"/>
</dbReference>
<dbReference type="AlphaFoldDB" id="A0A2V1P6Q1"/>
<feature type="domain" description="HAMP" evidence="17">
    <location>
        <begin position="181"/>
        <end position="232"/>
    </location>
</feature>
<dbReference type="PANTHER" id="PTHR44936">
    <property type="entry name" value="SENSOR PROTEIN CREC"/>
    <property type="match status" value="1"/>
</dbReference>
<dbReference type="InterPro" id="IPR036097">
    <property type="entry name" value="HisK_dim/P_sf"/>
</dbReference>
<evidence type="ECO:0000256" key="9">
    <source>
        <dbReference type="ARBA" id="ARBA00022741"/>
    </source>
</evidence>
<dbReference type="InterPro" id="IPR003594">
    <property type="entry name" value="HATPase_dom"/>
</dbReference>
<dbReference type="InterPro" id="IPR050980">
    <property type="entry name" value="2C_sensor_his_kinase"/>
</dbReference>
<reference evidence="19" key="1">
    <citation type="submission" date="2018-05" db="EMBL/GenBank/DDBJ databases">
        <authorList>
            <person name="Du Z."/>
            <person name="Wang X."/>
        </authorList>
    </citation>
    <scope>NUCLEOTIDE SEQUENCE [LARGE SCALE GENOMIC DNA]</scope>
    <source>
        <strain evidence="19">WDS4C29</strain>
    </source>
</reference>
<dbReference type="CDD" id="cd00075">
    <property type="entry name" value="HATPase"/>
    <property type="match status" value="1"/>
</dbReference>
<evidence type="ECO:0000256" key="2">
    <source>
        <dbReference type="ARBA" id="ARBA00004429"/>
    </source>
</evidence>
<evidence type="ECO:0000256" key="6">
    <source>
        <dbReference type="ARBA" id="ARBA00022553"/>
    </source>
</evidence>
<evidence type="ECO:0000256" key="13">
    <source>
        <dbReference type="ARBA" id="ARBA00023012"/>
    </source>
</evidence>
<sequence>MMFQWLKRYMPRSLYGRAALILILPVITLQLTISVAFIQRHFEDVTEQMTRSVLYDLTYLTDTVNAAPDRAGAQAAIDGIAPALALDVRLPDPDLPAADQRRWYDFSGLVLRRVLREGLPGLGPILLPDDRRVMLWIETEHGQMSVGFQRQRVSASNPHQLLVLMVFLGVLMTVIAYIYLRNQLRPIKRLANASAEYGRGRVIPYSPAGANEVRAAGHAFLDMRARLERQTQARTLMLSGISHDLRTPLTRLKLGLGLLDDDEVAPLTRDVADMERLLDAFLDYARGAAEDERSPVDPVALAKQVLDDAARMDQAVDAGEMTGDGAEVQLRPMAIRRALENLIGNALRYGDKARLSVQVSPRAVRFSVEDNGPGIPPRAREDAVRPFTRLDPARNQDQGPGVGLGLAIVADIARSHGGTLRLDDSEALGGLRVDIVLPR</sequence>
<dbReference type="SUPFAM" id="SSF55874">
    <property type="entry name" value="ATPase domain of HSP90 chaperone/DNA topoisomerase II/histidine kinase"/>
    <property type="match status" value="1"/>
</dbReference>
<dbReference type="InterPro" id="IPR004358">
    <property type="entry name" value="Sig_transdc_His_kin-like_C"/>
</dbReference>
<gene>
    <name evidence="18" type="ORF">DFK10_02695</name>
</gene>
<dbReference type="EC" id="2.7.13.3" evidence="3"/>
<evidence type="ECO:0000259" key="16">
    <source>
        <dbReference type="PROSITE" id="PS50109"/>
    </source>
</evidence>
<dbReference type="CDD" id="cd00082">
    <property type="entry name" value="HisKA"/>
    <property type="match status" value="1"/>
</dbReference>
<keyword evidence="9" id="KW-0547">Nucleotide-binding</keyword>
<dbReference type="PRINTS" id="PR00344">
    <property type="entry name" value="BCTRLSENSOR"/>
</dbReference>
<dbReference type="SMART" id="SM00387">
    <property type="entry name" value="HATPase_c"/>
    <property type="match status" value="1"/>
</dbReference>
<keyword evidence="19" id="KW-1185">Reference proteome</keyword>
<evidence type="ECO:0000256" key="7">
    <source>
        <dbReference type="ARBA" id="ARBA00022679"/>
    </source>
</evidence>
<dbReference type="InterPro" id="IPR003661">
    <property type="entry name" value="HisK_dim/P_dom"/>
</dbReference>
<dbReference type="OrthoDB" id="9804645at2"/>
<keyword evidence="6" id="KW-0597">Phosphoprotein</keyword>
<evidence type="ECO:0000256" key="10">
    <source>
        <dbReference type="ARBA" id="ARBA00022777"/>
    </source>
</evidence>
<keyword evidence="4" id="KW-1003">Cell membrane</keyword>
<dbReference type="InterPro" id="IPR005467">
    <property type="entry name" value="His_kinase_dom"/>
</dbReference>
<keyword evidence="7" id="KW-0808">Transferase</keyword>
<keyword evidence="10 18" id="KW-0418">Kinase</keyword>
<evidence type="ECO:0000313" key="18">
    <source>
        <dbReference type="EMBL" id="PWG18179.1"/>
    </source>
</evidence>
<evidence type="ECO:0000256" key="15">
    <source>
        <dbReference type="SAM" id="Phobius"/>
    </source>
</evidence>
<feature type="domain" description="Histidine kinase" evidence="16">
    <location>
        <begin position="240"/>
        <end position="439"/>
    </location>
</feature>
<keyword evidence="11" id="KW-0067">ATP-binding</keyword>
<dbReference type="GO" id="GO:0000155">
    <property type="term" value="F:phosphorelay sensor kinase activity"/>
    <property type="evidence" value="ECO:0007669"/>
    <property type="project" value="InterPro"/>
</dbReference>
<dbReference type="SMART" id="SM00304">
    <property type="entry name" value="HAMP"/>
    <property type="match status" value="1"/>
</dbReference>
<evidence type="ECO:0000313" key="19">
    <source>
        <dbReference type="Proteomes" id="UP000245293"/>
    </source>
</evidence>
<accession>A0A2V1P6Q1</accession>
<evidence type="ECO:0000256" key="11">
    <source>
        <dbReference type="ARBA" id="ARBA00022840"/>
    </source>
</evidence>
<organism evidence="18 19">
    <name type="scientific">Salibaculum griseiflavum</name>
    <dbReference type="NCBI Taxonomy" id="1914409"/>
    <lineage>
        <taxon>Bacteria</taxon>
        <taxon>Pseudomonadati</taxon>
        <taxon>Pseudomonadota</taxon>
        <taxon>Alphaproteobacteria</taxon>
        <taxon>Rhodobacterales</taxon>
        <taxon>Roseobacteraceae</taxon>
        <taxon>Salibaculum</taxon>
    </lineage>
</organism>
<dbReference type="InterPro" id="IPR036890">
    <property type="entry name" value="HATPase_C_sf"/>
</dbReference>
<keyword evidence="13" id="KW-0902">Two-component regulatory system</keyword>
<comment type="subcellular location">
    <subcellularLocation>
        <location evidence="2">Cell inner membrane</location>
        <topology evidence="2">Multi-pass membrane protein</topology>
    </subcellularLocation>
</comment>
<dbReference type="RefSeq" id="WP_109386314.1">
    <property type="nucleotide sequence ID" value="NZ_QETF01000002.1"/>
</dbReference>
<evidence type="ECO:0000256" key="14">
    <source>
        <dbReference type="ARBA" id="ARBA00023136"/>
    </source>
</evidence>
<protein>
    <recommendedName>
        <fullName evidence="3">histidine kinase</fullName>
        <ecNumber evidence="3">2.7.13.3</ecNumber>
    </recommendedName>
</protein>